<proteinExistence type="predicted"/>
<feature type="compositionally biased region" description="Basic and acidic residues" evidence="4">
    <location>
        <begin position="214"/>
        <end position="227"/>
    </location>
</feature>
<dbReference type="SMART" id="SM00369">
    <property type="entry name" value="LRR_TYP"/>
    <property type="match status" value="3"/>
</dbReference>
<dbReference type="PANTHER" id="PTHR48051:SF35">
    <property type="entry name" value="LEUCINE-RICH REPEAT-CONTAINING PROTEIN 27"/>
    <property type="match status" value="1"/>
</dbReference>
<keyword evidence="3" id="KW-0175">Coiled coil</keyword>
<feature type="coiled-coil region" evidence="3">
    <location>
        <begin position="355"/>
        <end position="382"/>
    </location>
</feature>
<dbReference type="Pfam" id="PF13855">
    <property type="entry name" value="LRR_8"/>
    <property type="match status" value="1"/>
</dbReference>
<dbReference type="GeneID" id="136089406"/>
<keyword evidence="1" id="KW-0433">Leucine-rich repeat</keyword>
<keyword evidence="5" id="KW-1185">Reference proteome</keyword>
<feature type="region of interest" description="Disordered" evidence="4">
    <location>
        <begin position="214"/>
        <end position="244"/>
    </location>
</feature>
<sequence length="394" mass="45869">MGDEKQAELSYVYQKNTTQNTIEKVIDWNAQIQSKQLDLSKKKLISLPDKIYDLKHLQFLSLEENEIEVIPEIFSVSLVQLVWLDLRNNNLRSLPTNISKMFHLKNLLLENNKLSSLPLELGYLTSLTGLNLSNNPLLFPPKHVIEIGVKGILKFLQEKLHYQDSAKNCHFDDNDCKDEMMYSSQLVSPDIRESFEDQSLKHFCNDKMVITEKSNKERGLNKQKESHQSNQQTSKKKKNLNDKDCNINSMTHIEKIKFQKEDSLKKIRNNEILSNWRTKKKVKRKEIQTLTPIIKINMPYGNDLPSKCSKNTVSSKKANELLKIEINTNSSQNPIEQQIHEHVKKLKLSNQSAFLLDANEALKRAEDNLNEALNLQKELERNRSLEYRFKAFFT</sequence>
<dbReference type="Proteomes" id="UP001652625">
    <property type="component" value="Chromosome 13"/>
</dbReference>
<name>A0ABM4DAR0_HYDVU</name>
<dbReference type="InterPro" id="IPR001611">
    <property type="entry name" value="Leu-rich_rpt"/>
</dbReference>
<dbReference type="SUPFAM" id="SSF52058">
    <property type="entry name" value="L domain-like"/>
    <property type="match status" value="1"/>
</dbReference>
<dbReference type="InterPro" id="IPR032675">
    <property type="entry name" value="LRR_dom_sf"/>
</dbReference>
<evidence type="ECO:0000313" key="5">
    <source>
        <dbReference type="Proteomes" id="UP001652625"/>
    </source>
</evidence>
<keyword evidence="2" id="KW-0677">Repeat</keyword>
<evidence type="ECO:0000256" key="3">
    <source>
        <dbReference type="SAM" id="Coils"/>
    </source>
</evidence>
<evidence type="ECO:0000313" key="6">
    <source>
        <dbReference type="RefSeq" id="XP_065671447.1"/>
    </source>
</evidence>
<dbReference type="InterPro" id="IPR050216">
    <property type="entry name" value="LRR_domain-containing"/>
</dbReference>
<reference evidence="6" key="1">
    <citation type="submission" date="2025-08" db="UniProtKB">
        <authorList>
            <consortium name="RefSeq"/>
        </authorList>
    </citation>
    <scope>IDENTIFICATION</scope>
</reference>
<evidence type="ECO:0000256" key="2">
    <source>
        <dbReference type="ARBA" id="ARBA00022737"/>
    </source>
</evidence>
<protein>
    <submittedName>
        <fullName evidence="6">Leucine-rich repeat-containing protein 59-like isoform X1</fullName>
    </submittedName>
</protein>
<gene>
    <name evidence="6" type="primary">LOC136089406</name>
</gene>
<dbReference type="Gene3D" id="3.80.10.10">
    <property type="entry name" value="Ribonuclease Inhibitor"/>
    <property type="match status" value="1"/>
</dbReference>
<dbReference type="PROSITE" id="PS51450">
    <property type="entry name" value="LRR"/>
    <property type="match status" value="2"/>
</dbReference>
<dbReference type="PANTHER" id="PTHR48051">
    <property type="match status" value="1"/>
</dbReference>
<evidence type="ECO:0000256" key="1">
    <source>
        <dbReference type="ARBA" id="ARBA00022614"/>
    </source>
</evidence>
<organism evidence="5 6">
    <name type="scientific">Hydra vulgaris</name>
    <name type="common">Hydra</name>
    <name type="synonym">Hydra attenuata</name>
    <dbReference type="NCBI Taxonomy" id="6087"/>
    <lineage>
        <taxon>Eukaryota</taxon>
        <taxon>Metazoa</taxon>
        <taxon>Cnidaria</taxon>
        <taxon>Hydrozoa</taxon>
        <taxon>Hydroidolina</taxon>
        <taxon>Anthoathecata</taxon>
        <taxon>Aplanulata</taxon>
        <taxon>Hydridae</taxon>
        <taxon>Hydra</taxon>
    </lineage>
</organism>
<dbReference type="RefSeq" id="XP_065671447.1">
    <property type="nucleotide sequence ID" value="XM_065815375.1"/>
</dbReference>
<dbReference type="InterPro" id="IPR003591">
    <property type="entry name" value="Leu-rich_rpt_typical-subtyp"/>
</dbReference>
<evidence type="ECO:0000256" key="4">
    <source>
        <dbReference type="SAM" id="MobiDB-lite"/>
    </source>
</evidence>
<accession>A0ABM4DAR0</accession>